<dbReference type="PATRIC" id="fig|391937.3.peg.3022"/>
<name>K2LKC6_9HYPH</name>
<keyword evidence="8" id="KW-1185">Reference proteome</keyword>
<keyword evidence="3 6" id="KW-0812">Transmembrane</keyword>
<evidence type="ECO:0000256" key="2">
    <source>
        <dbReference type="ARBA" id="ARBA00022475"/>
    </source>
</evidence>
<feature type="transmembrane region" description="Helical" evidence="6">
    <location>
        <begin position="129"/>
        <end position="150"/>
    </location>
</feature>
<dbReference type="STRING" id="391937.NA2_14692"/>
<dbReference type="eggNOG" id="COG4177">
    <property type="taxonomic scope" value="Bacteria"/>
</dbReference>
<dbReference type="GO" id="GO:0005886">
    <property type="term" value="C:plasma membrane"/>
    <property type="evidence" value="ECO:0007669"/>
    <property type="project" value="UniProtKB-SubCell"/>
</dbReference>
<feature type="transmembrane region" description="Helical" evidence="6">
    <location>
        <begin position="220"/>
        <end position="241"/>
    </location>
</feature>
<feature type="transmembrane region" description="Helical" evidence="6">
    <location>
        <begin position="175"/>
        <end position="194"/>
    </location>
</feature>
<keyword evidence="4 6" id="KW-1133">Transmembrane helix</keyword>
<protein>
    <submittedName>
        <fullName evidence="7">Inner-membrane translocator</fullName>
    </submittedName>
</protein>
<gene>
    <name evidence="7" type="ORF">NA2_14692</name>
</gene>
<proteinExistence type="predicted"/>
<feature type="transmembrane region" description="Helical" evidence="6">
    <location>
        <begin position="261"/>
        <end position="284"/>
    </location>
</feature>
<dbReference type="InterPro" id="IPR043428">
    <property type="entry name" value="LivM-like"/>
</dbReference>
<evidence type="ECO:0000313" key="8">
    <source>
        <dbReference type="Proteomes" id="UP000006786"/>
    </source>
</evidence>
<evidence type="ECO:0000256" key="1">
    <source>
        <dbReference type="ARBA" id="ARBA00004651"/>
    </source>
</evidence>
<evidence type="ECO:0000256" key="6">
    <source>
        <dbReference type="SAM" id="Phobius"/>
    </source>
</evidence>
<dbReference type="OrthoDB" id="9804361at2"/>
<dbReference type="CDD" id="cd06581">
    <property type="entry name" value="TM_PBP1_LivM_like"/>
    <property type="match status" value="1"/>
</dbReference>
<evidence type="ECO:0000313" key="7">
    <source>
        <dbReference type="EMBL" id="EKF18169.1"/>
    </source>
</evidence>
<accession>K2LKC6</accession>
<dbReference type="InterPro" id="IPR001851">
    <property type="entry name" value="ABC_transp_permease"/>
</dbReference>
<keyword evidence="5 6" id="KW-0472">Membrane</keyword>
<comment type="caution">
    <text evidence="7">The sequence shown here is derived from an EMBL/GenBank/DDBJ whole genome shotgun (WGS) entry which is preliminary data.</text>
</comment>
<feature type="transmembrane region" description="Helical" evidence="6">
    <location>
        <begin position="101"/>
        <end position="122"/>
    </location>
</feature>
<feature type="transmembrane region" description="Helical" evidence="6">
    <location>
        <begin position="62"/>
        <end position="81"/>
    </location>
</feature>
<dbReference type="GO" id="GO:0015658">
    <property type="term" value="F:branched-chain amino acid transmembrane transporter activity"/>
    <property type="evidence" value="ECO:0007669"/>
    <property type="project" value="InterPro"/>
</dbReference>
<dbReference type="PANTHER" id="PTHR30482:SF17">
    <property type="entry name" value="ABC TRANSPORTER ATP-BINDING PROTEIN"/>
    <property type="match status" value="1"/>
</dbReference>
<evidence type="ECO:0000256" key="3">
    <source>
        <dbReference type="ARBA" id="ARBA00022692"/>
    </source>
</evidence>
<comment type="subcellular location">
    <subcellularLocation>
        <location evidence="1">Cell membrane</location>
        <topology evidence="1">Multi-pass membrane protein</topology>
    </subcellularLocation>
</comment>
<keyword evidence="2" id="KW-1003">Cell membrane</keyword>
<dbReference type="PANTHER" id="PTHR30482">
    <property type="entry name" value="HIGH-AFFINITY BRANCHED-CHAIN AMINO ACID TRANSPORT SYSTEM PERMEASE"/>
    <property type="match status" value="1"/>
</dbReference>
<reference evidence="7 8" key="1">
    <citation type="journal article" date="2012" name="J. Bacteriol.">
        <title>Genome Sequence of Nitratireductor pacificus Type Strain pht-3B.</title>
        <authorList>
            <person name="Lai Q."/>
            <person name="Li G."/>
            <person name="Shao Z."/>
        </authorList>
    </citation>
    <scope>NUCLEOTIDE SEQUENCE [LARGE SCALE GENOMIC DNA]</scope>
    <source>
        <strain evidence="8">pht-3B</strain>
    </source>
</reference>
<dbReference type="EMBL" id="AMRM01000016">
    <property type="protein sequence ID" value="EKF18169.1"/>
    <property type="molecule type" value="Genomic_DNA"/>
</dbReference>
<dbReference type="Proteomes" id="UP000006786">
    <property type="component" value="Unassembled WGS sequence"/>
</dbReference>
<sequence>MSISKLGRPLIALAVLALLIALPLLAEAMGQPALTSMVARILIYGIAAASLNIVLGYGGMVSFGHAAFFGIGGYVVGILYAHHASGDPLLGFIPGTNQLLITLPAAILVSGLAALVIGALSLRTSGVQFIMITLAFAQMLFFLFVSLKAYGGDDGLIIRRANEVPWLNMRDKQTVYYVCLAVTTVFFILLWRFVNSRFANVLNGLRQSEKRMAAIGLPAYRYKLAAFVISGMGAGCAGALMANFLRFASPDMLHWTKSGELMVMVILGGVGTLFGPLAGAAVYIALESILASWTEYWQLGVGMILLFVVLYTHGGVQALAQRLVGRQT</sequence>
<dbReference type="RefSeq" id="WP_008597786.1">
    <property type="nucleotide sequence ID" value="NZ_AMRM01000016.1"/>
</dbReference>
<evidence type="ECO:0000256" key="4">
    <source>
        <dbReference type="ARBA" id="ARBA00022989"/>
    </source>
</evidence>
<evidence type="ECO:0000256" key="5">
    <source>
        <dbReference type="ARBA" id="ARBA00023136"/>
    </source>
</evidence>
<feature type="transmembrane region" description="Helical" evidence="6">
    <location>
        <begin position="38"/>
        <end position="55"/>
    </location>
</feature>
<dbReference type="Pfam" id="PF02653">
    <property type="entry name" value="BPD_transp_2"/>
    <property type="match status" value="1"/>
</dbReference>
<organism evidence="7 8">
    <name type="scientific">Nitratireductor pacificus pht-3B</name>
    <dbReference type="NCBI Taxonomy" id="391937"/>
    <lineage>
        <taxon>Bacteria</taxon>
        <taxon>Pseudomonadati</taxon>
        <taxon>Pseudomonadota</taxon>
        <taxon>Alphaproteobacteria</taxon>
        <taxon>Hyphomicrobiales</taxon>
        <taxon>Phyllobacteriaceae</taxon>
        <taxon>Nitratireductor</taxon>
    </lineage>
</organism>
<dbReference type="AlphaFoldDB" id="K2LKC6"/>
<feature type="transmembrane region" description="Helical" evidence="6">
    <location>
        <begin position="296"/>
        <end position="314"/>
    </location>
</feature>